<dbReference type="GO" id="GO:0097347">
    <property type="term" value="C:TAM protein secretion complex"/>
    <property type="evidence" value="ECO:0007669"/>
    <property type="project" value="TreeGrafter"/>
</dbReference>
<keyword evidence="2 5" id="KW-0812">Transmembrane</keyword>
<evidence type="ECO:0000313" key="8">
    <source>
        <dbReference type="Proteomes" id="UP000321595"/>
    </source>
</evidence>
<gene>
    <name evidence="7" type="ORF">FRD01_07840</name>
</gene>
<accession>A0A5B8XNV1</accession>
<keyword evidence="3 5" id="KW-1133">Transmembrane helix</keyword>
<sequence length="1427" mass="158688">MLMHDIEVRVYRSAIKIPVIFFVPAAFLATLYSLAYLYLNSNLFLVTLHETLNEVFPGTIEVREVVLEPTLVDARIFNGRLMAREGHDVIRLREASTSLNPATLLTRRLELYDLVVQEGWVRMTWPKAGEEGSFDMLEALGVVSEDDEEDSEDGFLEGITLRNVACIECSYGLNLHFFKVEVPVVNIPDGRVDISSTVQISVPALEVDTIKLWFSNTLFGFPEARGPWSFDVNDVQLRRWMWTNDGFNVEYLGLESEGVMAWASGYMRFPEREDTDETQMYYKAEGQFYIPYRTNLIQYFLDDLIHVEATLSAAVEGSLDEIDGRFRLEAPVLEALDLYLRDIEAEGYLRDDVIVSDGLNAKLYGGTAELDRVAFSMFEGLWSVSGRIEGVDPAPLLADRDLDYPWLAGSARGDISAMGWVPFSPEVRRPGDDPVLRRWAEARNPMAWVRLDSDVVLDRSTSELLPGSRLRLGKGAEIWTTQEAAIVEDLRAYFPDMDAQVQNFRFNWVDGVLEQGPEPGPARIKLNAPQLPELLKHYDISGVQGGAVAELLVRERLNYPDMTFNGKWSSPGIVADGEPLRFDEVAFRGALKNGLVTFEPLDIQTEKGDLKLDGSARVLRNPKGVIDPETGTDTGEFLFLNNPYLDMKYTLSGVDVAYFDAWLGLGSNTRGTLNAKGEVTGAASAPRVEVDGSLKTGEVMGQLVDELVVKGMVSPTQFDVDEFRLDAGAAGTMKAHGSGRFSGDDLEVWAEGQDIELALLDPLVKRSAVTVEGLGQFNVHASGSVRRPQIGGYANVDSLRVDGRELGDASTVINTLNDAVHITGALSEMGGILAEVPLDAESPYYGRLVLDNLDLKEKVRELSETELVEGARTTGSVEVFLSPDLERYQVLLNLSDLELNTLGRRFVNDGPLIVGINDGTLFQIQRAKVGADGRFVELEGGLFLDEALLDIAARGELDLALVNSFRATFPEYFPDAVVEASGMVELDTSLRGTPEGFVADGYVRLLPSQIQLRDINTPVVLSSGMIRFGENGVNIDDQDPVRGRALDGAFELRGGLSVIDAVVQDLRLQLRGVNMSYRIPDMANLTFAADVELNARDLDRPETWSATGLVDIVDGLYYQNISVFQEQFTNRLLGAFNRTSQTYEASLVERIPWLEDVNFDLQIRARDSFRIRSEIDRLGLDLELRMDVRLQETLVNPRMVGGVDIIDGKVQFQNEFFDVRSGTLTFEGNPENPRVDIIADADINNRCRQTDFAETTQDTLRLTGDVGRDEELAYRIVLNVSGRLDNLDVRFESNPYADQRDVLSLILTGCTVDQLTASSASSPTLEVALAPVLGWIEGTVQDVVAVEEFTITPSVDRLRTSIGDRLSRRTTWRLEVDTGLTQSTGGQRYELNYKISDSWSAQLSESTRTENESFVIDFKLRYRLLLD</sequence>
<evidence type="ECO:0000313" key="7">
    <source>
        <dbReference type="EMBL" id="QED27155.1"/>
    </source>
</evidence>
<evidence type="ECO:0000256" key="1">
    <source>
        <dbReference type="ARBA" id="ARBA00004167"/>
    </source>
</evidence>
<dbReference type="Proteomes" id="UP000321595">
    <property type="component" value="Chromosome"/>
</dbReference>
<proteinExistence type="predicted"/>
<protein>
    <recommendedName>
        <fullName evidence="6">Translocation and assembly module TamB C-terminal domain-containing protein</fullName>
    </recommendedName>
</protein>
<feature type="transmembrane region" description="Helical" evidence="5">
    <location>
        <begin position="20"/>
        <end position="39"/>
    </location>
</feature>
<evidence type="ECO:0000256" key="2">
    <source>
        <dbReference type="ARBA" id="ARBA00022692"/>
    </source>
</evidence>
<evidence type="ECO:0000256" key="4">
    <source>
        <dbReference type="ARBA" id="ARBA00023136"/>
    </source>
</evidence>
<dbReference type="InterPro" id="IPR007452">
    <property type="entry name" value="TamB_C"/>
</dbReference>
<keyword evidence="4 5" id="KW-0472">Membrane</keyword>
<evidence type="ECO:0000256" key="5">
    <source>
        <dbReference type="SAM" id="Phobius"/>
    </source>
</evidence>
<dbReference type="KEGG" id="bbae:FRD01_07840"/>
<name>A0A5B8XNV1_9DELT</name>
<dbReference type="GO" id="GO:0005886">
    <property type="term" value="C:plasma membrane"/>
    <property type="evidence" value="ECO:0007669"/>
    <property type="project" value="InterPro"/>
</dbReference>
<keyword evidence="8" id="KW-1185">Reference proteome</keyword>
<dbReference type="Pfam" id="PF04357">
    <property type="entry name" value="TamB"/>
    <property type="match status" value="1"/>
</dbReference>
<evidence type="ECO:0000259" key="6">
    <source>
        <dbReference type="Pfam" id="PF04357"/>
    </source>
</evidence>
<feature type="domain" description="Translocation and assembly module TamB C-terminal" evidence="6">
    <location>
        <begin position="1155"/>
        <end position="1422"/>
    </location>
</feature>
<evidence type="ECO:0000256" key="3">
    <source>
        <dbReference type="ARBA" id="ARBA00022989"/>
    </source>
</evidence>
<reference evidence="7 8" key="1">
    <citation type="submission" date="2019-08" db="EMBL/GenBank/DDBJ databases">
        <authorList>
            <person name="Liang Q."/>
        </authorList>
    </citation>
    <scope>NUCLEOTIDE SEQUENCE [LARGE SCALE GENOMIC DNA]</scope>
    <source>
        <strain evidence="7 8">V1718</strain>
    </source>
</reference>
<dbReference type="OrthoDB" id="5475916at2"/>
<comment type="subcellular location">
    <subcellularLocation>
        <location evidence="1">Membrane</location>
        <topology evidence="1">Single-pass membrane protein</topology>
    </subcellularLocation>
</comment>
<dbReference type="EMBL" id="CP042467">
    <property type="protein sequence ID" value="QED27155.1"/>
    <property type="molecule type" value="Genomic_DNA"/>
</dbReference>
<dbReference type="PANTHER" id="PTHR36985:SF1">
    <property type="entry name" value="TRANSLOCATION AND ASSEMBLY MODULE SUBUNIT TAMB"/>
    <property type="match status" value="1"/>
</dbReference>
<dbReference type="GO" id="GO:0009306">
    <property type="term" value="P:protein secretion"/>
    <property type="evidence" value="ECO:0007669"/>
    <property type="project" value="InterPro"/>
</dbReference>
<dbReference type="PANTHER" id="PTHR36985">
    <property type="entry name" value="TRANSLOCATION AND ASSEMBLY MODULE SUBUNIT TAMB"/>
    <property type="match status" value="1"/>
</dbReference>
<organism evidence="7 8">
    <name type="scientific">Microvenator marinus</name>
    <dbReference type="NCBI Taxonomy" id="2600177"/>
    <lineage>
        <taxon>Bacteria</taxon>
        <taxon>Deltaproteobacteria</taxon>
        <taxon>Bradymonadales</taxon>
        <taxon>Microvenatoraceae</taxon>
        <taxon>Microvenator</taxon>
    </lineage>
</organism>